<dbReference type="Proteomes" id="UP000075609">
    <property type="component" value="Unassembled WGS sequence"/>
</dbReference>
<dbReference type="RefSeq" id="WP_061899172.1">
    <property type="nucleotide sequence ID" value="NZ_LOBP01000046.1"/>
</dbReference>
<evidence type="ECO:0000313" key="2">
    <source>
        <dbReference type="Proteomes" id="UP000075609"/>
    </source>
</evidence>
<keyword evidence="2" id="KW-1185">Reference proteome</keyword>
<comment type="caution">
    <text evidence="1">The sequence shown here is derived from an EMBL/GenBank/DDBJ whole genome shotgun (WGS) entry which is preliminary data.</text>
</comment>
<sequence>MTWINLPSVSVQSGSKTVTVSNAQTTHIKAGDALLIGNYQPVEISGVFATQLTLRENWSNATQTNVVAVVMPTSGDFVTATKVLKEATETTRSNFAALEKWATQMGTVEFKGQDNTTHTGRTFKQMDEDVKALETGLSTVVANKIAEVVNVDWDLFIPFNDSGRIERGFGEHDTIDVGGSIIELPTKSVSFSRASARTVISKSGEVETIAVDKLAIGRDGAEFYQEYTSLFLKNNDLDTAPWTQSTKTVTEDTTESEKIGLKVWKIVPDYSPTARINNGPIQNITLSPGTYTATYLIKADELSIINFGSSINWSPSSGYQLCRVDFRDGRITDGSQYVTQFEHIKDGFYLFSHKFVVDQTANSLITCQIYSNDSKQVWAPNGTDGIYFCFAQLTATAAPMPYINTSGAAVTSAPDVCELQVRNNLPPIYSSFSVLIDAKIGQYVGGSSTNLFRAYGKGFESVYIRRSSNTEALLAFYDGSTTNTVYFPIDFSAHRIIFTYENRTASIFVDGMKLGTNSNITVNEFYNPNGKIVLGGASPSLLKLNGSIKTLGIIHRALSDDEIKALGAAK</sequence>
<dbReference type="Pfam" id="PF13385">
    <property type="entry name" value="Laminin_G_3"/>
    <property type="match status" value="1"/>
</dbReference>
<dbReference type="Gene3D" id="2.60.120.200">
    <property type="match status" value="1"/>
</dbReference>
<protein>
    <submittedName>
        <fullName evidence="1">Uncharacterized protein</fullName>
    </submittedName>
</protein>
<name>A0ABR5W5S2_9VIBR</name>
<reference evidence="1 2" key="1">
    <citation type="submission" date="2015-12" db="EMBL/GenBank/DDBJ databases">
        <authorList>
            <person name="Tarr C.L."/>
            <person name="Gladney L.M."/>
        </authorList>
    </citation>
    <scope>NUCLEOTIDE SEQUENCE [LARGE SCALE GENOMIC DNA]</scope>
    <source>
        <strain evidence="1 2">1048-83</strain>
    </source>
</reference>
<dbReference type="InterPro" id="IPR013320">
    <property type="entry name" value="ConA-like_dom_sf"/>
</dbReference>
<evidence type="ECO:0000313" key="1">
    <source>
        <dbReference type="EMBL" id="KYN90558.1"/>
    </source>
</evidence>
<dbReference type="EMBL" id="LOBP01000046">
    <property type="protein sequence ID" value="KYN90558.1"/>
    <property type="molecule type" value="Genomic_DNA"/>
</dbReference>
<proteinExistence type="predicted"/>
<organism evidence="1 2">
    <name type="scientific">Vibrio cidicii</name>
    <dbReference type="NCBI Taxonomy" id="1763883"/>
    <lineage>
        <taxon>Bacteria</taxon>
        <taxon>Pseudomonadati</taxon>
        <taxon>Pseudomonadota</taxon>
        <taxon>Gammaproteobacteria</taxon>
        <taxon>Vibrionales</taxon>
        <taxon>Vibrionaceae</taxon>
        <taxon>Vibrio</taxon>
    </lineage>
</organism>
<accession>A0ABR5W5S2</accession>
<gene>
    <name evidence="1" type="ORF">ATY35_09715</name>
</gene>
<dbReference type="SUPFAM" id="SSF49899">
    <property type="entry name" value="Concanavalin A-like lectins/glucanases"/>
    <property type="match status" value="1"/>
</dbReference>